<dbReference type="PANTHER" id="PTHR35201:SF4">
    <property type="entry name" value="BETA-PINACENE SYNTHASE-RELATED"/>
    <property type="match status" value="1"/>
</dbReference>
<evidence type="ECO:0000313" key="2">
    <source>
        <dbReference type="EMBL" id="KTD14321.1"/>
    </source>
</evidence>
<keyword evidence="3" id="KW-1185">Reference proteome</keyword>
<evidence type="ECO:0000313" key="3">
    <source>
        <dbReference type="Proteomes" id="UP000054761"/>
    </source>
</evidence>
<dbReference type="Proteomes" id="UP000054761">
    <property type="component" value="Unassembled WGS sequence"/>
</dbReference>
<dbReference type="AlphaFoldDB" id="A0A0W0V2J2"/>
<proteinExistence type="inferred from homology"/>
<accession>A0A0W0V2J2</accession>
<dbReference type="InterPro" id="IPR034686">
    <property type="entry name" value="Terpene_cyclase-like_2"/>
</dbReference>
<keyword evidence="1 2" id="KW-0456">Lyase</keyword>
<sequence length="420" mass="48303">MRKIAFFPKADHSTTNIHIQCLEIKVDFGWITGNFNHNEMSANIKGKALFPPHLPARNPHIEAAGEENIQWLLKMGLIQEKEEVQKARSSRFSALFSTPLREKSQADLKLVADFIAFLFIFDGVVDNWAVKNNFGPVLNKVLDVFYRILSGDYADISKIPENESFPRYQAFAKALFDIRDRLNVKIDAHSCGTEAFAGFLKKIKNYFDSLRWEEKVRSKRWAMSETDYITMREHTGAVWETFAFIALVMGVLEPEDPLSVRIIKAGVHALDVMNDLVSFQKELDEPDHPNMVWVMLNKNTYSPDKARKEDSNPLQQAIDETFIYHNQEVQSLLILPKYLSPERREAFEPYLKIVTECLYDNLYWSVYETPRYQEKANGTFLFSSESGSFKLNQSVQSQFEAHVSSHEADISLGNKSNSFS</sequence>
<dbReference type="GO" id="GO:0010333">
    <property type="term" value="F:terpene synthase activity"/>
    <property type="evidence" value="ECO:0007669"/>
    <property type="project" value="InterPro"/>
</dbReference>
<keyword evidence="1" id="KW-0460">Magnesium</keyword>
<dbReference type="PANTHER" id="PTHR35201">
    <property type="entry name" value="TERPENE SYNTHASE"/>
    <property type="match status" value="1"/>
</dbReference>
<dbReference type="EC" id="4.2.3.-" evidence="1"/>
<dbReference type="Gene3D" id="1.10.600.10">
    <property type="entry name" value="Farnesyl Diphosphate Synthase"/>
    <property type="match status" value="1"/>
</dbReference>
<comment type="caution">
    <text evidence="2">The sequence shown here is derived from an EMBL/GenBank/DDBJ whole genome shotgun (WGS) entry which is preliminary data.</text>
</comment>
<name>A0A0W0V2J2_9GAMM</name>
<reference evidence="2 3" key="1">
    <citation type="submission" date="2015-11" db="EMBL/GenBank/DDBJ databases">
        <title>Genomic analysis of 38 Legionella species identifies large and diverse effector repertoires.</title>
        <authorList>
            <person name="Burstein D."/>
            <person name="Amaro F."/>
            <person name="Zusman T."/>
            <person name="Lifshitz Z."/>
            <person name="Cohen O."/>
            <person name="Gilbert J.A."/>
            <person name="Pupko T."/>
            <person name="Shuman H.A."/>
            <person name="Segal G."/>
        </authorList>
    </citation>
    <scope>NUCLEOTIDE SEQUENCE [LARGE SCALE GENOMIC DNA]</scope>
    <source>
        <strain evidence="2 3">Bercovier 4</strain>
    </source>
</reference>
<gene>
    <name evidence="2" type="ORF">Lisr_2549</name>
</gene>
<dbReference type="Pfam" id="PF19086">
    <property type="entry name" value="Terpene_syn_C_2"/>
    <property type="match status" value="1"/>
</dbReference>
<dbReference type="OrthoDB" id="3676909at2"/>
<comment type="similarity">
    <text evidence="1">Belongs to the terpene synthase family.</text>
</comment>
<dbReference type="PATRIC" id="fig|454.4.peg.2790"/>
<dbReference type="RefSeq" id="WP_058502831.1">
    <property type="nucleotide sequence ID" value="NZ_CAAAJA010000068.1"/>
</dbReference>
<protein>
    <recommendedName>
        <fullName evidence="1">Terpene synthase</fullName>
        <ecNumber evidence="1">4.2.3.-</ecNumber>
    </recommendedName>
</protein>
<keyword evidence="1" id="KW-0479">Metal-binding</keyword>
<dbReference type="EMBL" id="LNYH01000149">
    <property type="protein sequence ID" value="KTD14321.1"/>
    <property type="molecule type" value="Genomic_DNA"/>
</dbReference>
<dbReference type="InterPro" id="IPR008949">
    <property type="entry name" value="Isoprenoid_synthase_dom_sf"/>
</dbReference>
<evidence type="ECO:0000256" key="1">
    <source>
        <dbReference type="RuleBase" id="RU366034"/>
    </source>
</evidence>
<comment type="cofactor">
    <cofactor evidence="1">
        <name>Mg(2+)</name>
        <dbReference type="ChEBI" id="CHEBI:18420"/>
    </cofactor>
</comment>
<dbReference type="STRING" id="454.Lisr_2549"/>
<organism evidence="2 3">
    <name type="scientific">Legionella israelensis</name>
    <dbReference type="NCBI Taxonomy" id="454"/>
    <lineage>
        <taxon>Bacteria</taxon>
        <taxon>Pseudomonadati</taxon>
        <taxon>Pseudomonadota</taxon>
        <taxon>Gammaproteobacteria</taxon>
        <taxon>Legionellales</taxon>
        <taxon>Legionellaceae</taxon>
        <taxon>Legionella</taxon>
    </lineage>
</organism>
<dbReference type="GO" id="GO:0046872">
    <property type="term" value="F:metal ion binding"/>
    <property type="evidence" value="ECO:0007669"/>
    <property type="project" value="UniProtKB-KW"/>
</dbReference>
<dbReference type="SUPFAM" id="SSF48576">
    <property type="entry name" value="Terpenoid synthases"/>
    <property type="match status" value="1"/>
</dbReference>